<dbReference type="PROSITE" id="PS50893">
    <property type="entry name" value="ABC_TRANSPORTER_2"/>
    <property type="match status" value="1"/>
</dbReference>
<dbReference type="GO" id="GO:0005524">
    <property type="term" value="F:ATP binding"/>
    <property type="evidence" value="ECO:0007669"/>
    <property type="project" value="UniProtKB-KW"/>
</dbReference>
<evidence type="ECO:0000256" key="1">
    <source>
        <dbReference type="ARBA" id="ARBA00005417"/>
    </source>
</evidence>
<keyword evidence="4" id="KW-0067">ATP-binding</keyword>
<keyword evidence="3" id="KW-0547">Nucleotide-binding</keyword>
<dbReference type="PROSITE" id="PS00211">
    <property type="entry name" value="ABC_TRANSPORTER_1"/>
    <property type="match status" value="1"/>
</dbReference>
<dbReference type="InterPro" id="IPR017871">
    <property type="entry name" value="ABC_transporter-like_CS"/>
</dbReference>
<dbReference type="EMBL" id="CP009287">
    <property type="protein sequence ID" value="AIQ70173.1"/>
    <property type="molecule type" value="Genomic_DNA"/>
</dbReference>
<accession>A0A089MFB8</accession>
<dbReference type="SUPFAM" id="SSF52540">
    <property type="entry name" value="P-loop containing nucleoside triphosphate hydrolases"/>
    <property type="match status" value="1"/>
</dbReference>
<dbReference type="AlphaFoldDB" id="A0A089MFB8"/>
<dbReference type="OrthoDB" id="9802264at2"/>
<comment type="similarity">
    <text evidence="1">Belongs to the ABC transporter superfamily.</text>
</comment>
<feature type="domain" description="ABC transporter" evidence="5">
    <location>
        <begin position="4"/>
        <end position="254"/>
    </location>
</feature>
<dbReference type="InterPro" id="IPR050319">
    <property type="entry name" value="ABC_transp_ATP-bind"/>
</dbReference>
<evidence type="ECO:0000313" key="7">
    <source>
        <dbReference type="Proteomes" id="UP000029500"/>
    </source>
</evidence>
<dbReference type="RefSeq" id="WP_025707254.1">
    <property type="nucleotide sequence ID" value="NZ_CP009287.1"/>
</dbReference>
<dbReference type="InterPro" id="IPR003593">
    <property type="entry name" value="AAA+_ATPase"/>
</dbReference>
<evidence type="ECO:0000259" key="5">
    <source>
        <dbReference type="PROSITE" id="PS50893"/>
    </source>
</evidence>
<dbReference type="SMART" id="SM00382">
    <property type="entry name" value="AAA"/>
    <property type="match status" value="1"/>
</dbReference>
<evidence type="ECO:0000313" key="6">
    <source>
        <dbReference type="EMBL" id="AIQ70173.1"/>
    </source>
</evidence>
<gene>
    <name evidence="6" type="ORF">PGRAT_22855</name>
</gene>
<dbReference type="Pfam" id="PF00005">
    <property type="entry name" value="ABC_tran"/>
    <property type="match status" value="1"/>
</dbReference>
<organism evidence="6 7">
    <name type="scientific">Paenibacillus graminis</name>
    <dbReference type="NCBI Taxonomy" id="189425"/>
    <lineage>
        <taxon>Bacteria</taxon>
        <taxon>Bacillati</taxon>
        <taxon>Bacillota</taxon>
        <taxon>Bacilli</taxon>
        <taxon>Bacillales</taxon>
        <taxon>Paenibacillaceae</taxon>
        <taxon>Paenibacillus</taxon>
    </lineage>
</organism>
<protein>
    <submittedName>
        <fullName evidence="6">Peptide ABC transporter ATPase</fullName>
    </submittedName>
</protein>
<proteinExistence type="inferred from homology"/>
<dbReference type="KEGG" id="pgm:PGRAT_22855"/>
<sequence length="271" mass="30483">MYLLEAVGLSKVYGREGRGFTPALQRVAAVNHLSLRLKPHENLGLVGESGSGKSTLARLLLGLERPSSGRVLYQGTDFTAWSLSEMRRIRDKLQVVFQNSLASFNPMFTVEQIIGEPLRNYGMGNARVRRERVAETLELVGLEGRYMYRYPHELSGGQQQRIGIARAIALRPELIICDEPFSSLDASLRMQMTNLLQELKAQLGLAYIFITHDLSVVSRFCDRVAVMQQGQIVEEQSGVGLMKQAVHPYTKRLIASVPVQDPRLRKTEDRK</sequence>
<dbReference type="STRING" id="189425.PGRAT_22855"/>
<dbReference type="GO" id="GO:0016887">
    <property type="term" value="F:ATP hydrolysis activity"/>
    <property type="evidence" value="ECO:0007669"/>
    <property type="project" value="InterPro"/>
</dbReference>
<dbReference type="CDD" id="cd03257">
    <property type="entry name" value="ABC_NikE_OppD_transporters"/>
    <property type="match status" value="1"/>
</dbReference>
<evidence type="ECO:0000256" key="2">
    <source>
        <dbReference type="ARBA" id="ARBA00022448"/>
    </source>
</evidence>
<name>A0A089MFB8_9BACL</name>
<evidence type="ECO:0000256" key="4">
    <source>
        <dbReference type="ARBA" id="ARBA00022840"/>
    </source>
</evidence>
<dbReference type="HOGENOM" id="CLU_000604_1_23_9"/>
<dbReference type="Gene3D" id="3.40.50.300">
    <property type="entry name" value="P-loop containing nucleotide triphosphate hydrolases"/>
    <property type="match status" value="1"/>
</dbReference>
<dbReference type="GO" id="GO:0055085">
    <property type="term" value="P:transmembrane transport"/>
    <property type="evidence" value="ECO:0007669"/>
    <property type="project" value="UniProtKB-ARBA"/>
</dbReference>
<keyword evidence="7" id="KW-1185">Reference proteome</keyword>
<dbReference type="Proteomes" id="UP000029500">
    <property type="component" value="Chromosome"/>
</dbReference>
<evidence type="ECO:0000256" key="3">
    <source>
        <dbReference type="ARBA" id="ARBA00022741"/>
    </source>
</evidence>
<dbReference type="eggNOG" id="COG4608">
    <property type="taxonomic scope" value="Bacteria"/>
</dbReference>
<dbReference type="PANTHER" id="PTHR43776:SF7">
    <property type="entry name" value="D,D-DIPEPTIDE TRANSPORT ATP-BINDING PROTEIN DDPF-RELATED"/>
    <property type="match status" value="1"/>
</dbReference>
<dbReference type="InterPro" id="IPR003439">
    <property type="entry name" value="ABC_transporter-like_ATP-bd"/>
</dbReference>
<dbReference type="PANTHER" id="PTHR43776">
    <property type="entry name" value="TRANSPORT ATP-BINDING PROTEIN"/>
    <property type="match status" value="1"/>
</dbReference>
<keyword evidence="2" id="KW-0813">Transport</keyword>
<reference evidence="6 7" key="1">
    <citation type="submission" date="2014-08" db="EMBL/GenBank/DDBJ databases">
        <title>Comparative genomics of the Paenibacillus odorifer group.</title>
        <authorList>
            <person name="den Bakker H.C."/>
            <person name="Tsai Y.-C."/>
            <person name="Martin N."/>
            <person name="Korlach J."/>
            <person name="Wiedmann M."/>
        </authorList>
    </citation>
    <scope>NUCLEOTIDE SEQUENCE [LARGE SCALE GENOMIC DNA]</scope>
    <source>
        <strain evidence="6 7">DSM 15220</strain>
    </source>
</reference>
<dbReference type="InterPro" id="IPR027417">
    <property type="entry name" value="P-loop_NTPase"/>
</dbReference>